<sequence length="391" mass="42128">MIMTGERVRDVDAVRGFALLGIFVVNITFMASGYPSNIVTDPAYSSTLDEIVRGLTSALFGMKFYLLFSFLFGYSFTLQIESARRAGTAFGPRMLRRIAGLFALGVLNIVLIYGGDILTTYAVACLILFLLRGVRDRTALWIAGAVYGYVLLSMTISSLVMDPAAFLPPESEALANAERITEAMRGGFADVLDTHLSGLSLLVIQALSMQGPTALAMFLVGMVAGRRRLLSRVRGDEPVLRTLQWIGFPVGLAGALIYTLAGGNGNTLAVVASVATAPLLTAAYVATLLRVLHNPRTARVRDVLAPTGRIALTNYLLQGVFGLLIFTGVGLGLAGSLSPLETMLLAVALFAVQLIASAWWLRRFQYGPAEWLLRWVTNGSRPVWRKITSGG</sequence>
<dbReference type="EMBL" id="SFCC01000003">
    <property type="protein sequence ID" value="RZQ64651.1"/>
    <property type="molecule type" value="Genomic_DNA"/>
</dbReference>
<dbReference type="PANTHER" id="PTHR30590:SF2">
    <property type="entry name" value="INNER MEMBRANE PROTEIN"/>
    <property type="match status" value="1"/>
</dbReference>
<dbReference type="PANTHER" id="PTHR30590">
    <property type="entry name" value="INNER MEMBRANE PROTEIN"/>
    <property type="match status" value="1"/>
</dbReference>
<keyword evidence="1" id="KW-1133">Transmembrane helix</keyword>
<feature type="transmembrane region" description="Helical" evidence="1">
    <location>
        <begin position="118"/>
        <end position="134"/>
    </location>
</feature>
<reference evidence="3 4" key="1">
    <citation type="submission" date="2019-02" db="EMBL/GenBank/DDBJ databases">
        <title>Draft genome sequence of Amycolatopsis sp. 8-3EHSu isolated from roots of Suaeda maritima.</title>
        <authorList>
            <person name="Duangmal K."/>
            <person name="Chantavorakit T."/>
        </authorList>
    </citation>
    <scope>NUCLEOTIDE SEQUENCE [LARGE SCALE GENOMIC DNA]</scope>
    <source>
        <strain evidence="3 4">8-3EHSu</strain>
    </source>
</reference>
<evidence type="ECO:0000313" key="4">
    <source>
        <dbReference type="Proteomes" id="UP000292003"/>
    </source>
</evidence>
<feature type="transmembrane region" description="Helical" evidence="1">
    <location>
        <begin position="202"/>
        <end position="224"/>
    </location>
</feature>
<dbReference type="Pfam" id="PF04235">
    <property type="entry name" value="DUF418"/>
    <property type="match status" value="1"/>
</dbReference>
<keyword evidence="1" id="KW-0472">Membrane</keyword>
<dbReference type="Proteomes" id="UP000292003">
    <property type="component" value="Unassembled WGS sequence"/>
</dbReference>
<keyword evidence="1" id="KW-0812">Transmembrane</keyword>
<feature type="transmembrane region" description="Helical" evidence="1">
    <location>
        <begin position="343"/>
        <end position="361"/>
    </location>
</feature>
<dbReference type="InterPro" id="IPR007349">
    <property type="entry name" value="DUF418"/>
</dbReference>
<feature type="domain" description="DUF418" evidence="2">
    <location>
        <begin position="224"/>
        <end position="379"/>
    </location>
</feature>
<evidence type="ECO:0000259" key="2">
    <source>
        <dbReference type="Pfam" id="PF04235"/>
    </source>
</evidence>
<keyword evidence="4" id="KW-1185">Reference proteome</keyword>
<dbReference type="InterPro" id="IPR052529">
    <property type="entry name" value="Bact_Transport_Assoc"/>
</dbReference>
<feature type="transmembrane region" description="Helical" evidence="1">
    <location>
        <begin position="94"/>
        <end position="112"/>
    </location>
</feature>
<evidence type="ECO:0000313" key="3">
    <source>
        <dbReference type="EMBL" id="RZQ64651.1"/>
    </source>
</evidence>
<evidence type="ECO:0000256" key="1">
    <source>
        <dbReference type="SAM" id="Phobius"/>
    </source>
</evidence>
<gene>
    <name evidence="3" type="ORF">EWH70_07075</name>
</gene>
<organism evidence="3 4">
    <name type="scientific">Amycolatopsis suaedae</name>
    <dbReference type="NCBI Taxonomy" id="2510978"/>
    <lineage>
        <taxon>Bacteria</taxon>
        <taxon>Bacillati</taxon>
        <taxon>Actinomycetota</taxon>
        <taxon>Actinomycetes</taxon>
        <taxon>Pseudonocardiales</taxon>
        <taxon>Pseudonocardiaceae</taxon>
        <taxon>Amycolatopsis</taxon>
    </lineage>
</organism>
<feature type="transmembrane region" description="Helical" evidence="1">
    <location>
        <begin position="267"/>
        <end position="292"/>
    </location>
</feature>
<feature type="transmembrane region" description="Helical" evidence="1">
    <location>
        <begin position="141"/>
        <end position="161"/>
    </location>
</feature>
<comment type="caution">
    <text evidence="3">The sequence shown here is derived from an EMBL/GenBank/DDBJ whole genome shotgun (WGS) entry which is preliminary data.</text>
</comment>
<name>A0A4Q7JA47_9PSEU</name>
<proteinExistence type="predicted"/>
<feature type="transmembrane region" description="Helical" evidence="1">
    <location>
        <begin position="51"/>
        <end position="74"/>
    </location>
</feature>
<dbReference type="OrthoDB" id="9807744at2"/>
<accession>A0A4Q7JA47</accession>
<feature type="transmembrane region" description="Helical" evidence="1">
    <location>
        <begin position="312"/>
        <end position="337"/>
    </location>
</feature>
<feature type="transmembrane region" description="Helical" evidence="1">
    <location>
        <begin position="12"/>
        <end position="31"/>
    </location>
</feature>
<feature type="transmembrane region" description="Helical" evidence="1">
    <location>
        <begin position="245"/>
        <end position="261"/>
    </location>
</feature>
<protein>
    <submittedName>
        <fullName evidence="3">DUF418 domain-containing protein</fullName>
    </submittedName>
</protein>
<dbReference type="AlphaFoldDB" id="A0A4Q7JA47"/>